<feature type="compositionally biased region" description="Low complexity" evidence="1">
    <location>
        <begin position="122"/>
        <end position="141"/>
    </location>
</feature>
<dbReference type="KEGG" id="ppan:ESD82_17265"/>
<organism evidence="4 5">
    <name type="scientific">Paracoccus pantotrophus</name>
    <name type="common">Thiosphaera pantotropha</name>
    <dbReference type="NCBI Taxonomy" id="82367"/>
    <lineage>
        <taxon>Bacteria</taxon>
        <taxon>Pseudomonadati</taxon>
        <taxon>Pseudomonadota</taxon>
        <taxon>Alphaproteobacteria</taxon>
        <taxon>Rhodobacterales</taxon>
        <taxon>Paracoccaceae</taxon>
        <taxon>Paracoccus</taxon>
    </lineage>
</organism>
<feature type="transmembrane region" description="Helical" evidence="2">
    <location>
        <begin position="289"/>
        <end position="310"/>
    </location>
</feature>
<feature type="compositionally biased region" description="Low complexity" evidence="1">
    <location>
        <begin position="188"/>
        <end position="202"/>
    </location>
</feature>
<evidence type="ECO:0000256" key="1">
    <source>
        <dbReference type="SAM" id="MobiDB-lite"/>
    </source>
</evidence>
<name>A0AAE6NWM0_PARPN</name>
<dbReference type="Pfam" id="PF13717">
    <property type="entry name" value="Zn_ribbon_4"/>
    <property type="match status" value="1"/>
</dbReference>
<dbReference type="NCBIfam" id="TIGR02098">
    <property type="entry name" value="MJ0042_CXXC"/>
    <property type="match status" value="1"/>
</dbReference>
<keyword evidence="2" id="KW-1133">Transmembrane helix</keyword>
<evidence type="ECO:0000259" key="3">
    <source>
        <dbReference type="Pfam" id="PF13717"/>
    </source>
</evidence>
<dbReference type="AlphaFoldDB" id="A0AAE6NWM0"/>
<feature type="domain" description="Zinc finger/thioredoxin putative" evidence="3">
    <location>
        <begin position="20"/>
        <end position="55"/>
    </location>
</feature>
<sequence length="343" mass="35667">MRDARMIETIPLPEPKDQPMRLTCPRCAAQYEIAESAIPASGREVECSACGHVWRQPGAGKSAPPAPAAAAAAAPGAYDPQARPVLNRPLDESVLAILREEAARELRAREAPARKSSPDHIPATTPAAAQEAAQDAAQPAAGERRAKAEPPIDWPAVTVTETGSAAAPAEPVAGKEAPANPQMPPVPQQESPAAEAPAARPASPDRPEPVAPALPDAEELAATLTRTGPPRPDAAITAEEPPPAVAPLIRPALPEIPAAATPPATAAATVPREAPVPALVPVRRQRGGYGMGFGLAAMLALGAVILYVLAPQIPAEEGGGWLADWRQQVDQARLWLHDRLLDR</sequence>
<dbReference type="EMBL" id="CP044426">
    <property type="protein sequence ID" value="QFG37834.1"/>
    <property type="molecule type" value="Genomic_DNA"/>
</dbReference>
<evidence type="ECO:0000256" key="2">
    <source>
        <dbReference type="SAM" id="Phobius"/>
    </source>
</evidence>
<accession>A0AAE6NWM0</accession>
<keyword evidence="2" id="KW-0472">Membrane</keyword>
<gene>
    <name evidence="4" type="ORF">ESD82_17265</name>
</gene>
<evidence type="ECO:0000313" key="5">
    <source>
        <dbReference type="Proteomes" id="UP000326453"/>
    </source>
</evidence>
<protein>
    <recommendedName>
        <fullName evidence="3">Zinc finger/thioredoxin putative domain-containing protein</fullName>
    </recommendedName>
</protein>
<proteinExistence type="predicted"/>
<keyword evidence="2" id="KW-0812">Transmembrane</keyword>
<feature type="region of interest" description="Disordered" evidence="1">
    <location>
        <begin position="107"/>
        <end position="212"/>
    </location>
</feature>
<evidence type="ECO:0000313" key="4">
    <source>
        <dbReference type="EMBL" id="QFG37834.1"/>
    </source>
</evidence>
<reference evidence="4 5" key="1">
    <citation type="submission" date="2019-01" db="EMBL/GenBank/DDBJ databases">
        <title>Complete Genome Sequence and Annotation of the Paracoccus pantotrophus type strain DSM 2944.</title>
        <authorList>
            <person name="Bockwoldt J.A."/>
            <person name="Zimmermann M."/>
            <person name="Tiso T."/>
            <person name="Blank L.M."/>
        </authorList>
    </citation>
    <scope>NUCLEOTIDE SEQUENCE [LARGE SCALE GENOMIC DNA]</scope>
    <source>
        <strain evidence="4 5">DSM 2944</strain>
    </source>
</reference>
<dbReference type="Proteomes" id="UP000326453">
    <property type="component" value="Chromosome 1"/>
</dbReference>
<dbReference type="InterPro" id="IPR011723">
    <property type="entry name" value="Znf/thioredoxin_put"/>
</dbReference>
<feature type="compositionally biased region" description="Basic and acidic residues" evidence="1">
    <location>
        <begin position="107"/>
        <end position="118"/>
    </location>
</feature>